<evidence type="ECO:0000313" key="1">
    <source>
        <dbReference type="EMBL" id="KYD10341.1"/>
    </source>
</evidence>
<reference evidence="1 2" key="1">
    <citation type="submission" date="2016-01" db="EMBL/GenBank/DDBJ databases">
        <title>Draft Genome Sequences of Seven Thermophilic Sporeformers Isolated from Foods.</title>
        <authorList>
            <person name="Berendsen E.M."/>
            <person name="Wells-Bennik M.H."/>
            <person name="Krawcyk A.O."/>
            <person name="De Jong A."/>
            <person name="Holsappel S."/>
            <person name="Eijlander R.T."/>
            <person name="Kuipers O.P."/>
        </authorList>
    </citation>
    <scope>NUCLEOTIDE SEQUENCE [LARGE SCALE GENOMIC DNA]</scope>
    <source>
        <strain evidence="1 2">B4135</strain>
    </source>
</reference>
<proteinExistence type="predicted"/>
<comment type="caution">
    <text evidence="1">The sequence shown here is derived from an EMBL/GenBank/DDBJ whole genome shotgun (WGS) entry which is preliminary data.</text>
</comment>
<organism evidence="1 2">
    <name type="scientific">Caldibacillus debilis</name>
    <dbReference type="NCBI Taxonomy" id="301148"/>
    <lineage>
        <taxon>Bacteria</taxon>
        <taxon>Bacillati</taxon>
        <taxon>Bacillota</taxon>
        <taxon>Bacilli</taxon>
        <taxon>Bacillales</taxon>
        <taxon>Bacillaceae</taxon>
        <taxon>Caldibacillus</taxon>
    </lineage>
</organism>
<gene>
    <name evidence="1" type="ORF">B4135_3516</name>
</gene>
<dbReference type="STRING" id="301148.B4135_3516"/>
<name>A0A150LDD1_9BACI</name>
<sequence length="70" mass="7603">MNRESGLGKKYAASCSRCTAETDRAKNAPHLAPGAPRKRIGQKMRRILLQVHRGNGSGEKCAASSHPLQF</sequence>
<accession>A0A150LDD1</accession>
<evidence type="ECO:0000313" key="2">
    <source>
        <dbReference type="Proteomes" id="UP000075683"/>
    </source>
</evidence>
<dbReference type="AlphaFoldDB" id="A0A150LDD1"/>
<protein>
    <submittedName>
        <fullName evidence="1">Uncharacterized protein</fullName>
    </submittedName>
</protein>
<dbReference type="EMBL" id="LQYT01000119">
    <property type="protein sequence ID" value="KYD10341.1"/>
    <property type="molecule type" value="Genomic_DNA"/>
</dbReference>
<dbReference type="Proteomes" id="UP000075683">
    <property type="component" value="Unassembled WGS sequence"/>
</dbReference>